<proteinExistence type="predicted"/>
<dbReference type="Proteomes" id="UP000178587">
    <property type="component" value="Unassembled WGS sequence"/>
</dbReference>
<gene>
    <name evidence="2" type="ORF">A3A34_00995</name>
</gene>
<keyword evidence="1" id="KW-0812">Transmembrane</keyword>
<feature type="transmembrane region" description="Helical" evidence="1">
    <location>
        <begin position="75"/>
        <end position="102"/>
    </location>
</feature>
<evidence type="ECO:0000313" key="3">
    <source>
        <dbReference type="Proteomes" id="UP000178587"/>
    </source>
</evidence>
<reference evidence="2 3" key="1">
    <citation type="journal article" date="2016" name="Nat. Commun.">
        <title>Thousands of microbial genomes shed light on interconnected biogeochemical processes in an aquifer system.</title>
        <authorList>
            <person name="Anantharaman K."/>
            <person name="Brown C.T."/>
            <person name="Hug L.A."/>
            <person name="Sharon I."/>
            <person name="Castelle C.J."/>
            <person name="Probst A.J."/>
            <person name="Thomas B.C."/>
            <person name="Singh A."/>
            <person name="Wilkins M.J."/>
            <person name="Karaoz U."/>
            <person name="Brodie E.L."/>
            <person name="Williams K.H."/>
            <person name="Hubbard S.S."/>
            <person name="Banfield J.F."/>
        </authorList>
    </citation>
    <scope>NUCLEOTIDE SEQUENCE [LARGE SCALE GENOMIC DNA]</scope>
</reference>
<dbReference type="EMBL" id="MFLU01000017">
    <property type="protein sequence ID" value="OGG73507.1"/>
    <property type="molecule type" value="Genomic_DNA"/>
</dbReference>
<keyword evidence="1" id="KW-0472">Membrane</keyword>
<protein>
    <submittedName>
        <fullName evidence="2">Uncharacterized protein</fullName>
    </submittedName>
</protein>
<name>A0A1F6EIT5_9BACT</name>
<dbReference type="AlphaFoldDB" id="A0A1F6EIT5"/>
<organism evidence="2 3">
    <name type="scientific">Candidatus Kaiserbacteria bacterium RIFCSPLOWO2_01_FULL_50_24</name>
    <dbReference type="NCBI Taxonomy" id="1798507"/>
    <lineage>
        <taxon>Bacteria</taxon>
        <taxon>Candidatus Kaiseribacteriota</taxon>
    </lineage>
</organism>
<sequence length="114" mass="12404">MNGIVSWIFAGGVVAALICMAVSIVSIFVLRIAKDCRVVRVTAIFVYLAALFGSFGLVMATGAVAWYLLHTPLGIINWASVFLAFLVVVMVTAFLFVTALYASNRKEQARTRQN</sequence>
<feature type="transmembrane region" description="Helical" evidence="1">
    <location>
        <begin position="6"/>
        <end position="32"/>
    </location>
</feature>
<dbReference type="STRING" id="1798507.A3A34_00995"/>
<accession>A0A1F6EIT5</accession>
<keyword evidence="1" id="KW-1133">Transmembrane helix</keyword>
<evidence type="ECO:0000313" key="2">
    <source>
        <dbReference type="EMBL" id="OGG73507.1"/>
    </source>
</evidence>
<feature type="transmembrane region" description="Helical" evidence="1">
    <location>
        <begin position="44"/>
        <end position="69"/>
    </location>
</feature>
<comment type="caution">
    <text evidence="2">The sequence shown here is derived from an EMBL/GenBank/DDBJ whole genome shotgun (WGS) entry which is preliminary data.</text>
</comment>
<evidence type="ECO:0000256" key="1">
    <source>
        <dbReference type="SAM" id="Phobius"/>
    </source>
</evidence>